<proteinExistence type="predicted"/>
<dbReference type="STRING" id="1220926.S2JPQ4"/>
<organism evidence="3 4">
    <name type="scientific">Mucor circinelloides f. circinelloides (strain 1006PhL)</name>
    <name type="common">Mucormycosis agent</name>
    <name type="synonym">Calyptromyces circinelloides</name>
    <dbReference type="NCBI Taxonomy" id="1220926"/>
    <lineage>
        <taxon>Eukaryota</taxon>
        <taxon>Fungi</taxon>
        <taxon>Fungi incertae sedis</taxon>
        <taxon>Mucoromycota</taxon>
        <taxon>Mucoromycotina</taxon>
        <taxon>Mucoromycetes</taxon>
        <taxon>Mucorales</taxon>
        <taxon>Mucorineae</taxon>
        <taxon>Mucoraceae</taxon>
        <taxon>Mucor</taxon>
    </lineage>
</organism>
<dbReference type="AlphaFoldDB" id="S2JPQ4"/>
<feature type="region of interest" description="Disordered" evidence="1">
    <location>
        <begin position="48"/>
        <end position="215"/>
    </location>
</feature>
<feature type="compositionally biased region" description="Basic and acidic residues" evidence="1">
    <location>
        <begin position="112"/>
        <end position="135"/>
    </location>
</feature>
<dbReference type="OrthoDB" id="10310524at2759"/>
<dbReference type="InParanoid" id="S2JPQ4"/>
<feature type="compositionally biased region" description="Basic and acidic residues" evidence="1">
    <location>
        <begin position="150"/>
        <end position="162"/>
    </location>
</feature>
<evidence type="ECO:0000256" key="1">
    <source>
        <dbReference type="SAM" id="MobiDB-lite"/>
    </source>
</evidence>
<sequence>MKSTKFAWIYFFLATFYFHSAIEKSTQLIPHHSSKQVLSFYQHDARSNDNSEKLCDTPSNTSSFHTNTSIASTSGSTDYLSTSYESIEKSSTNTSSAIQTSDTKKQGNNKRSTKENEDQSTDQNKEDQENQHQRDVQQPNKDADNESDDIQDHQANHGKDQQQEDDDGEEDDEDGEEYDEENDESEDEDEEDEEEDEEIAQYEQKKKGLVNKQDKTGTSRRITSFYDSLQAKKITVKYPVSKQTRAIPYPQHRLGFGRPIPEMLKPSKSKHLGMERPSSPNGFVSVDRILSEKAETHFKKVYDRKCKQRQDERINSVDDLAVSTEPYDINLLDRKFYYNADGTDNLYDGPEEIAAKLGLGYKGSHIITVLLSTRKFHASQDSSAVVNISKKRTVRASIGSRTIVTSSGSLSLPQSPFKVVTERVIPKDDRLKNVGVSTRITLAAYKEERRRKALEHSQL</sequence>
<name>S2JPQ4_MUCC1</name>
<feature type="compositionally biased region" description="Acidic residues" evidence="1">
    <location>
        <begin position="163"/>
        <end position="200"/>
    </location>
</feature>
<feature type="compositionally biased region" description="Polar residues" evidence="1">
    <location>
        <begin position="57"/>
        <end position="101"/>
    </location>
</feature>
<gene>
    <name evidence="3" type="ORF">HMPREF1544_08615</name>
</gene>
<feature type="chain" id="PRO_5004497315" evidence="2">
    <location>
        <begin position="22"/>
        <end position="459"/>
    </location>
</feature>
<keyword evidence="2" id="KW-0732">Signal</keyword>
<feature type="signal peptide" evidence="2">
    <location>
        <begin position="1"/>
        <end position="21"/>
    </location>
</feature>
<protein>
    <submittedName>
        <fullName evidence="3">Uncharacterized protein</fullName>
    </submittedName>
</protein>
<accession>S2JPQ4</accession>
<dbReference type="EMBL" id="KE124034">
    <property type="protein sequence ID" value="EPB84598.1"/>
    <property type="molecule type" value="Genomic_DNA"/>
</dbReference>
<evidence type="ECO:0000313" key="3">
    <source>
        <dbReference type="EMBL" id="EPB84598.1"/>
    </source>
</evidence>
<evidence type="ECO:0000256" key="2">
    <source>
        <dbReference type="SAM" id="SignalP"/>
    </source>
</evidence>
<reference evidence="4" key="1">
    <citation type="submission" date="2013-05" db="EMBL/GenBank/DDBJ databases">
        <title>The Genome sequence of Mucor circinelloides f. circinelloides 1006PhL.</title>
        <authorList>
            <consortium name="The Broad Institute Genomics Platform"/>
            <person name="Cuomo C."/>
            <person name="Earl A."/>
            <person name="Findley K."/>
            <person name="Lee S.C."/>
            <person name="Walker B."/>
            <person name="Young S."/>
            <person name="Zeng Q."/>
            <person name="Gargeya S."/>
            <person name="Fitzgerald M."/>
            <person name="Haas B."/>
            <person name="Abouelleil A."/>
            <person name="Allen A.W."/>
            <person name="Alvarado L."/>
            <person name="Arachchi H.M."/>
            <person name="Berlin A.M."/>
            <person name="Chapman S.B."/>
            <person name="Gainer-Dewar J."/>
            <person name="Goldberg J."/>
            <person name="Griggs A."/>
            <person name="Gujja S."/>
            <person name="Hansen M."/>
            <person name="Howarth C."/>
            <person name="Imamovic A."/>
            <person name="Ireland A."/>
            <person name="Larimer J."/>
            <person name="McCowan C."/>
            <person name="Murphy C."/>
            <person name="Pearson M."/>
            <person name="Poon T.W."/>
            <person name="Priest M."/>
            <person name="Roberts A."/>
            <person name="Saif S."/>
            <person name="Shea T."/>
            <person name="Sisk P."/>
            <person name="Sykes S."/>
            <person name="Wortman J."/>
            <person name="Nusbaum C."/>
            <person name="Birren B."/>
        </authorList>
    </citation>
    <scope>NUCLEOTIDE SEQUENCE [LARGE SCALE GENOMIC DNA]</scope>
    <source>
        <strain evidence="4">1006PhL</strain>
    </source>
</reference>
<dbReference type="VEuPathDB" id="FungiDB:HMPREF1544_08615"/>
<keyword evidence="4" id="KW-1185">Reference proteome</keyword>
<dbReference type="Proteomes" id="UP000014254">
    <property type="component" value="Unassembled WGS sequence"/>
</dbReference>
<evidence type="ECO:0000313" key="4">
    <source>
        <dbReference type="Proteomes" id="UP000014254"/>
    </source>
</evidence>